<dbReference type="InterPro" id="IPR054612">
    <property type="entry name" value="Phage_capsid-like_C"/>
</dbReference>
<dbReference type="InterPro" id="IPR024455">
    <property type="entry name" value="Phage_capsid"/>
</dbReference>
<dbReference type="Gene3D" id="3.30.2400.10">
    <property type="entry name" value="Major capsid protein gp5"/>
    <property type="match status" value="1"/>
</dbReference>
<dbReference type="Pfam" id="PF05065">
    <property type="entry name" value="Phage_capsid"/>
    <property type="match status" value="1"/>
</dbReference>
<feature type="non-terminal residue" evidence="3">
    <location>
        <position position="232"/>
    </location>
</feature>
<dbReference type="EMBL" id="JACHEB010000020">
    <property type="protein sequence ID" value="MBB5331884.1"/>
    <property type="molecule type" value="Genomic_DNA"/>
</dbReference>
<comment type="subcellular location">
    <subcellularLocation>
        <location evidence="1">Virion</location>
    </subcellularLocation>
</comment>
<feature type="domain" description="Phage capsid-like C-terminal" evidence="2">
    <location>
        <begin position="128"/>
        <end position="223"/>
    </location>
</feature>
<dbReference type="NCBIfam" id="TIGR01554">
    <property type="entry name" value="major_cap_HK97"/>
    <property type="match status" value="1"/>
</dbReference>
<gene>
    <name evidence="3" type="ORF">HDF14_005536</name>
</gene>
<protein>
    <submittedName>
        <fullName evidence="3">HK97 family phage major capsid protein</fullName>
    </submittedName>
</protein>
<evidence type="ECO:0000256" key="1">
    <source>
        <dbReference type="ARBA" id="ARBA00004328"/>
    </source>
</evidence>
<keyword evidence="4" id="KW-1185">Reference proteome</keyword>
<sequence>MSSTPTPVKGVIDPELKTALANLSAGIAAAAPASKLQALQSQVDAIDIRLAQKHFGGSFGVSLKTMLEENEDVSRLLRDKRGKAFIKFQGADQLATLRGKSIISATVGGTSEGDALLPVGVSTSGVLQIDRTAGITTEARQKLKIRDVLTATPTSMAVVDFLKVSTPMSIASPVPEASTKPENQLGFTSVSEKVRLIATWIPATRQVLDDLPSLMSIIQGSLLFYIDLEEEL</sequence>
<reference evidence="3 4" key="1">
    <citation type="submission" date="2020-08" db="EMBL/GenBank/DDBJ databases">
        <title>Genomic Encyclopedia of Type Strains, Phase IV (KMG-V): Genome sequencing to study the core and pangenomes of soil and plant-associated prokaryotes.</title>
        <authorList>
            <person name="Whitman W."/>
        </authorList>
    </citation>
    <scope>NUCLEOTIDE SEQUENCE [LARGE SCALE GENOMIC DNA]</scope>
    <source>
        <strain evidence="3 4">X5P2</strain>
    </source>
</reference>
<accession>A0A9X0U6Q9</accession>
<evidence type="ECO:0000313" key="4">
    <source>
        <dbReference type="Proteomes" id="UP000535182"/>
    </source>
</evidence>
<comment type="caution">
    <text evidence="3">The sequence shown here is derived from an EMBL/GenBank/DDBJ whole genome shotgun (WGS) entry which is preliminary data.</text>
</comment>
<organism evidence="3 4">
    <name type="scientific">Tunturiibacter gelidiferens</name>
    <dbReference type="NCBI Taxonomy" id="3069689"/>
    <lineage>
        <taxon>Bacteria</taxon>
        <taxon>Pseudomonadati</taxon>
        <taxon>Acidobacteriota</taxon>
        <taxon>Terriglobia</taxon>
        <taxon>Terriglobales</taxon>
        <taxon>Acidobacteriaceae</taxon>
        <taxon>Tunturiibacter</taxon>
    </lineage>
</organism>
<proteinExistence type="predicted"/>
<evidence type="ECO:0000259" key="2">
    <source>
        <dbReference type="Pfam" id="PF05065"/>
    </source>
</evidence>
<dbReference type="Proteomes" id="UP000535182">
    <property type="component" value="Unassembled WGS sequence"/>
</dbReference>
<dbReference type="RefSeq" id="WP_183981655.1">
    <property type="nucleotide sequence ID" value="NZ_JACHEB010000020.1"/>
</dbReference>
<evidence type="ECO:0000313" key="3">
    <source>
        <dbReference type="EMBL" id="MBB5331884.1"/>
    </source>
</evidence>
<name>A0A9X0U6Q9_9BACT</name>
<dbReference type="SUPFAM" id="SSF56563">
    <property type="entry name" value="Major capsid protein gp5"/>
    <property type="match status" value="1"/>
</dbReference>
<dbReference type="AlphaFoldDB" id="A0A9X0U6Q9"/>